<organism evidence="1 2">
    <name type="scientific">Paenibacillus spiritus</name>
    <dbReference type="NCBI Taxonomy" id="2496557"/>
    <lineage>
        <taxon>Bacteria</taxon>
        <taxon>Bacillati</taxon>
        <taxon>Bacillota</taxon>
        <taxon>Bacilli</taxon>
        <taxon>Bacillales</taxon>
        <taxon>Paenibacillaceae</taxon>
        <taxon>Paenibacillus</taxon>
    </lineage>
</organism>
<name>A0A5J5GGY2_9BACL</name>
<proteinExistence type="predicted"/>
<accession>A0A5J5GGY2</accession>
<evidence type="ECO:0000313" key="1">
    <source>
        <dbReference type="EMBL" id="KAA9007270.1"/>
    </source>
</evidence>
<evidence type="ECO:0000313" key="2">
    <source>
        <dbReference type="Proteomes" id="UP000367750"/>
    </source>
</evidence>
<dbReference type="Proteomes" id="UP000367750">
    <property type="component" value="Unassembled WGS sequence"/>
</dbReference>
<keyword evidence="2" id="KW-1185">Reference proteome</keyword>
<dbReference type="AlphaFoldDB" id="A0A5J5GGY2"/>
<dbReference type="RefSeq" id="WP_150456560.1">
    <property type="nucleotide sequence ID" value="NZ_VYKK01000004.1"/>
</dbReference>
<gene>
    <name evidence="1" type="ORF">F4V43_01940</name>
</gene>
<protein>
    <submittedName>
        <fullName evidence="1">Uncharacterized protein</fullName>
    </submittedName>
</protein>
<reference evidence="1 2" key="1">
    <citation type="submission" date="2019-09" db="EMBL/GenBank/DDBJ databases">
        <title>Bacillus ochoae sp. nov., Paenibacillus whitsoniae sp. nov., Paenibacillus spiritus sp. nov. Isolated from the Mars Exploration Rover during spacecraft assembly.</title>
        <authorList>
            <person name="Seuylemezian A."/>
            <person name="Vaishampayan P."/>
        </authorList>
    </citation>
    <scope>NUCLEOTIDE SEQUENCE [LARGE SCALE GENOMIC DNA]</scope>
    <source>
        <strain evidence="1 2">MER_111</strain>
    </source>
</reference>
<sequence length="78" mass="8982">MKKERRWKMNLEIGVGFKRGNLATGNYYSDGKNIRKVVHLAIGEVTYKKVVNGIETGEDKVVKTTTMDNWAKWPVIIR</sequence>
<comment type="caution">
    <text evidence="1">The sequence shown here is derived from an EMBL/GenBank/DDBJ whole genome shotgun (WGS) entry which is preliminary data.</text>
</comment>
<dbReference type="EMBL" id="VYKK01000004">
    <property type="protein sequence ID" value="KAA9007270.1"/>
    <property type="molecule type" value="Genomic_DNA"/>
</dbReference>